<dbReference type="Bgee" id="ENSOANG00000042287">
    <property type="expression patterns" value="Expressed in heart and 2 other cell types or tissues"/>
</dbReference>
<evidence type="ECO:0000313" key="2">
    <source>
        <dbReference type="Ensembl" id="ENSOANP00000039790.1"/>
    </source>
</evidence>
<reference evidence="2" key="2">
    <citation type="submission" date="2025-08" db="UniProtKB">
        <authorList>
            <consortium name="Ensembl"/>
        </authorList>
    </citation>
    <scope>IDENTIFICATION</scope>
    <source>
        <strain evidence="2">Glennie</strain>
    </source>
</reference>
<feature type="compositionally biased region" description="Basic residues" evidence="1">
    <location>
        <begin position="9"/>
        <end position="26"/>
    </location>
</feature>
<keyword evidence="3" id="KW-1185">Reference proteome</keyword>
<dbReference type="Proteomes" id="UP000002279">
    <property type="component" value="Chromosome X3"/>
</dbReference>
<dbReference type="InParanoid" id="A0A6I8NFC4"/>
<proteinExistence type="predicted"/>
<protein>
    <recommendedName>
        <fullName evidence="4">60S ribosomal protein L27a</fullName>
    </recommendedName>
</protein>
<dbReference type="AlphaFoldDB" id="A0A6I8NFC4"/>
<reference evidence="2 3" key="1">
    <citation type="journal article" date="2008" name="Nature">
        <title>Genome analysis of the platypus reveals unique signatures of evolution.</title>
        <authorList>
            <person name="Warren W.C."/>
            <person name="Hillier L.W."/>
            <person name="Marshall Graves J.A."/>
            <person name="Birney E."/>
            <person name="Ponting C.P."/>
            <person name="Grutzner F."/>
            <person name="Belov K."/>
            <person name="Miller W."/>
            <person name="Clarke L."/>
            <person name="Chinwalla A.T."/>
            <person name="Yang S.P."/>
            <person name="Heger A."/>
            <person name="Locke D.P."/>
            <person name="Miethke P."/>
            <person name="Waters P.D."/>
            <person name="Veyrunes F."/>
            <person name="Fulton L."/>
            <person name="Fulton B."/>
            <person name="Graves T."/>
            <person name="Wallis J."/>
            <person name="Puente X.S."/>
            <person name="Lopez-Otin C."/>
            <person name="Ordonez G.R."/>
            <person name="Eichler E.E."/>
            <person name="Chen L."/>
            <person name="Cheng Z."/>
            <person name="Deakin J.E."/>
            <person name="Alsop A."/>
            <person name="Thompson K."/>
            <person name="Kirby P."/>
            <person name="Papenfuss A.T."/>
            <person name="Wakefield M.J."/>
            <person name="Olender T."/>
            <person name="Lancet D."/>
            <person name="Huttley G.A."/>
            <person name="Smit A.F."/>
            <person name="Pask A."/>
            <person name="Temple-Smith P."/>
            <person name="Batzer M.A."/>
            <person name="Walker J.A."/>
            <person name="Konkel M.K."/>
            <person name="Harris R.S."/>
            <person name="Whittington C.M."/>
            <person name="Wong E.S."/>
            <person name="Gemmell N.J."/>
            <person name="Buschiazzo E."/>
            <person name="Vargas Jentzsch I.M."/>
            <person name="Merkel A."/>
            <person name="Schmitz J."/>
            <person name="Zemann A."/>
            <person name="Churakov G."/>
            <person name="Kriegs J.O."/>
            <person name="Brosius J."/>
            <person name="Murchison E.P."/>
            <person name="Sachidanandam R."/>
            <person name="Smith C."/>
            <person name="Hannon G.J."/>
            <person name="Tsend-Ayush E."/>
            <person name="McMillan D."/>
            <person name="Attenborough R."/>
            <person name="Rens W."/>
            <person name="Ferguson-Smith M."/>
            <person name="Lefevre C.M."/>
            <person name="Sharp J.A."/>
            <person name="Nicholas K.R."/>
            <person name="Ray D.A."/>
            <person name="Kube M."/>
            <person name="Reinhardt R."/>
            <person name="Pringle T.H."/>
            <person name="Taylor J."/>
            <person name="Jones R.C."/>
            <person name="Nixon B."/>
            <person name="Dacheux J.L."/>
            <person name="Niwa H."/>
            <person name="Sekita Y."/>
            <person name="Huang X."/>
            <person name="Stark A."/>
            <person name="Kheradpour P."/>
            <person name="Kellis M."/>
            <person name="Flicek P."/>
            <person name="Chen Y."/>
            <person name="Webber C."/>
            <person name="Hardison R."/>
            <person name="Nelson J."/>
            <person name="Hallsworth-Pepin K."/>
            <person name="Delehaunty K."/>
            <person name="Markovic C."/>
            <person name="Minx P."/>
            <person name="Feng Y."/>
            <person name="Kremitzki C."/>
            <person name="Mitreva M."/>
            <person name="Glasscock J."/>
            <person name="Wylie T."/>
            <person name="Wohldmann P."/>
            <person name="Thiru P."/>
            <person name="Nhan M.N."/>
            <person name="Pohl C.S."/>
            <person name="Smith S.M."/>
            <person name="Hou S."/>
            <person name="Nefedov M."/>
            <person name="de Jong P.J."/>
            <person name="Renfree M.B."/>
            <person name="Mardis E.R."/>
            <person name="Wilson R.K."/>
        </authorList>
    </citation>
    <scope>NUCLEOTIDE SEQUENCE [LARGE SCALE GENOMIC DNA]</scope>
    <source>
        <strain evidence="2 3">Glennie</strain>
    </source>
</reference>
<evidence type="ECO:0000256" key="1">
    <source>
        <dbReference type="SAM" id="MobiDB-lite"/>
    </source>
</evidence>
<accession>A0A6I8NFC4</accession>
<reference evidence="2" key="3">
    <citation type="submission" date="2025-09" db="UniProtKB">
        <authorList>
            <consortium name="Ensembl"/>
        </authorList>
    </citation>
    <scope>IDENTIFICATION</scope>
    <source>
        <strain evidence="2">Glennie</strain>
    </source>
</reference>
<sequence>MASPPKRTERLRRHSRGHGCFGKHSKHPGEHGNPVRMLHRRIHLNKYLSFGFGLY</sequence>
<evidence type="ECO:0000313" key="3">
    <source>
        <dbReference type="Proteomes" id="UP000002279"/>
    </source>
</evidence>
<name>A0A6I8NFC4_ORNAN</name>
<organism evidence="2 3">
    <name type="scientific">Ornithorhynchus anatinus</name>
    <name type="common">Duckbill platypus</name>
    <dbReference type="NCBI Taxonomy" id="9258"/>
    <lineage>
        <taxon>Eukaryota</taxon>
        <taxon>Metazoa</taxon>
        <taxon>Chordata</taxon>
        <taxon>Craniata</taxon>
        <taxon>Vertebrata</taxon>
        <taxon>Euteleostomi</taxon>
        <taxon>Mammalia</taxon>
        <taxon>Monotremata</taxon>
        <taxon>Ornithorhynchidae</taxon>
        <taxon>Ornithorhynchus</taxon>
    </lineage>
</organism>
<dbReference type="Ensembl" id="ENSOANT00000052848.1">
    <property type="protein sequence ID" value="ENSOANP00000039790.1"/>
    <property type="gene ID" value="ENSOANG00000042287.1"/>
</dbReference>
<feature type="region of interest" description="Disordered" evidence="1">
    <location>
        <begin position="1"/>
        <end position="34"/>
    </location>
</feature>
<evidence type="ECO:0008006" key="4">
    <source>
        <dbReference type="Google" id="ProtNLM"/>
    </source>
</evidence>